<keyword evidence="6" id="KW-0206">Cytoskeleton</keyword>
<feature type="compositionally biased region" description="Polar residues" evidence="8">
    <location>
        <begin position="453"/>
        <end position="463"/>
    </location>
</feature>
<feature type="region of interest" description="Disordered" evidence="8">
    <location>
        <begin position="343"/>
        <end position="424"/>
    </location>
</feature>
<evidence type="ECO:0008006" key="11">
    <source>
        <dbReference type="Google" id="ProtNLM"/>
    </source>
</evidence>
<feature type="coiled-coil region" evidence="7">
    <location>
        <begin position="232"/>
        <end position="262"/>
    </location>
</feature>
<organism evidence="9 10">
    <name type="scientific">Carya illinoinensis</name>
    <name type="common">Pecan</name>
    <dbReference type="NCBI Taxonomy" id="32201"/>
    <lineage>
        <taxon>Eukaryota</taxon>
        <taxon>Viridiplantae</taxon>
        <taxon>Streptophyta</taxon>
        <taxon>Embryophyta</taxon>
        <taxon>Tracheophyta</taxon>
        <taxon>Spermatophyta</taxon>
        <taxon>Magnoliopsida</taxon>
        <taxon>eudicotyledons</taxon>
        <taxon>Gunneridae</taxon>
        <taxon>Pentapetalae</taxon>
        <taxon>rosids</taxon>
        <taxon>fabids</taxon>
        <taxon>Fagales</taxon>
        <taxon>Juglandaceae</taxon>
        <taxon>Carya</taxon>
    </lineage>
</organism>
<protein>
    <recommendedName>
        <fullName evidence="11">Microtubule-associated protein 70-5-like</fullName>
    </recommendedName>
</protein>
<evidence type="ECO:0000256" key="3">
    <source>
        <dbReference type="ARBA" id="ARBA00022490"/>
    </source>
</evidence>
<dbReference type="GO" id="GO:0007010">
    <property type="term" value="P:cytoskeleton organization"/>
    <property type="evidence" value="ECO:0007669"/>
    <property type="project" value="InterPro"/>
</dbReference>
<comment type="subcellular location">
    <subcellularLocation>
        <location evidence="1">Cytoplasm</location>
        <location evidence="1">Cytoskeleton</location>
    </subcellularLocation>
</comment>
<dbReference type="PANTHER" id="PTHR31246">
    <property type="entry name" value="MICROTUBULE-ASSOCIATED PROTEIN 70-2"/>
    <property type="match status" value="1"/>
</dbReference>
<sequence>MGSFVGSEDVSLSHSDPLVLELNRLQNLLTGEIKALRAIEALKDKLGCRRGNSKYSKSPLLEEICLYKHKNEVTKTEEKLRISENLIEYKNLEIKKLASEKKDALAAQHAVEATLRRVYANQKDNDSVPIELFFPPLEAEIKMYKNEIVALQEDKKAMERLTKSKESALLEAEKILRSALDRALMIEEVQNHNYQLKRQIEICQVLEVEKLSQTIQELEEAILSGGAAANSIHDYKRWMEELNEEKRTLERQLARIKVLANRVATMVANEWKEENDKVMPAEMQRLRDKLAISKRTSKAEAQLKDKLKLRLKITEEGLKDVSNFYVNPNSFCGSSRTEKSSNIFGFQTSNGGTKKKSTSQPRASSISRSLLLQQPNMENETTNVDGELKKASSLRRKNSSGENLLRKGMWASRSKVVDSSEKENTEIRADTDLNIYKGNKDKTVASPEIKPKSCSNVDPQNKGNNEDVVSRYLYNRLQKEVINLSKLCEVRDSTLNAKDEEIKMLMKKVDALTKAIEVESKNQERSSS</sequence>
<evidence type="ECO:0000256" key="4">
    <source>
        <dbReference type="ARBA" id="ARBA00022701"/>
    </source>
</evidence>
<gene>
    <name evidence="9" type="ORF">I3842_10G079900</name>
</gene>
<feature type="coiled-coil region" evidence="7">
    <location>
        <begin position="141"/>
        <end position="171"/>
    </location>
</feature>
<feature type="region of interest" description="Disordered" evidence="8">
    <location>
        <begin position="443"/>
        <end position="463"/>
    </location>
</feature>
<keyword evidence="3" id="KW-0963">Cytoplasm</keyword>
<reference evidence="9" key="1">
    <citation type="submission" date="2021-01" db="EMBL/GenBank/DDBJ databases">
        <authorList>
            <person name="Lovell J.T."/>
            <person name="Bentley N."/>
            <person name="Bhattarai G."/>
            <person name="Jenkins J.W."/>
            <person name="Sreedasyam A."/>
            <person name="Alarcon Y."/>
            <person name="Bock C."/>
            <person name="Boston L."/>
            <person name="Carlson J."/>
            <person name="Cervantes K."/>
            <person name="Clermont K."/>
            <person name="Krom N."/>
            <person name="Kubenka K."/>
            <person name="Mamidi S."/>
            <person name="Mattison C."/>
            <person name="Monteros M."/>
            <person name="Pisani C."/>
            <person name="Plott C."/>
            <person name="Rajasekar S."/>
            <person name="Rhein H.S."/>
            <person name="Rohla C."/>
            <person name="Song M."/>
            <person name="Hilaire R.S."/>
            <person name="Shu S."/>
            <person name="Wells L."/>
            <person name="Wang X."/>
            <person name="Webber J."/>
            <person name="Heerema R.J."/>
            <person name="Klein P."/>
            <person name="Conner P."/>
            <person name="Grauke L."/>
            <person name="Grimwood J."/>
            <person name="Schmutz J."/>
            <person name="Randall J.J."/>
        </authorList>
    </citation>
    <scope>NUCLEOTIDE SEQUENCE</scope>
    <source>
        <tissue evidence="9">Leaf</tissue>
    </source>
</reference>
<comment type="caution">
    <text evidence="9">The sequence shown here is derived from an EMBL/GenBank/DDBJ whole genome shotgun (WGS) entry which is preliminary data.</text>
</comment>
<dbReference type="AlphaFoldDB" id="A0A922DXM4"/>
<accession>A0A922DXM4</accession>
<proteinExistence type="inferred from homology"/>
<name>A0A922DXM4_CARIL</name>
<feature type="compositionally biased region" description="Basic and acidic residues" evidence="8">
    <location>
        <begin position="415"/>
        <end position="424"/>
    </location>
</feature>
<feature type="compositionally biased region" description="Polar residues" evidence="8">
    <location>
        <begin position="343"/>
        <end position="384"/>
    </location>
</feature>
<dbReference type="EMBL" id="CM031834">
    <property type="protein sequence ID" value="KAG6691758.1"/>
    <property type="molecule type" value="Genomic_DNA"/>
</dbReference>
<keyword evidence="4" id="KW-0493">Microtubule</keyword>
<evidence type="ECO:0000313" key="9">
    <source>
        <dbReference type="EMBL" id="KAG6691758.1"/>
    </source>
</evidence>
<dbReference type="GO" id="GO:0008017">
    <property type="term" value="F:microtubule binding"/>
    <property type="evidence" value="ECO:0007669"/>
    <property type="project" value="InterPro"/>
</dbReference>
<dbReference type="PANTHER" id="PTHR31246:SF5">
    <property type="entry name" value="MICROTUBULE-ASSOCIATED PROTEIN 70-5"/>
    <property type="match status" value="1"/>
</dbReference>
<evidence type="ECO:0000256" key="7">
    <source>
        <dbReference type="SAM" id="Coils"/>
    </source>
</evidence>
<evidence type="ECO:0000256" key="1">
    <source>
        <dbReference type="ARBA" id="ARBA00004245"/>
    </source>
</evidence>
<dbReference type="InterPro" id="IPR009768">
    <property type="entry name" value="MAP70"/>
</dbReference>
<evidence type="ECO:0000256" key="2">
    <source>
        <dbReference type="ARBA" id="ARBA00008825"/>
    </source>
</evidence>
<evidence type="ECO:0000256" key="5">
    <source>
        <dbReference type="ARBA" id="ARBA00023054"/>
    </source>
</evidence>
<dbReference type="GO" id="GO:0005874">
    <property type="term" value="C:microtubule"/>
    <property type="evidence" value="ECO:0007669"/>
    <property type="project" value="UniProtKB-KW"/>
</dbReference>
<keyword evidence="5 7" id="KW-0175">Coiled coil</keyword>
<evidence type="ECO:0000256" key="8">
    <source>
        <dbReference type="SAM" id="MobiDB-lite"/>
    </source>
</evidence>
<comment type="similarity">
    <text evidence="2">Belongs to the MAP70 family.</text>
</comment>
<dbReference type="Proteomes" id="UP000811246">
    <property type="component" value="Chromosome 10"/>
</dbReference>
<evidence type="ECO:0000313" key="10">
    <source>
        <dbReference type="Proteomes" id="UP000811246"/>
    </source>
</evidence>
<dbReference type="Pfam" id="PF07058">
    <property type="entry name" value="MAP70"/>
    <property type="match status" value="1"/>
</dbReference>
<evidence type="ECO:0000256" key="6">
    <source>
        <dbReference type="ARBA" id="ARBA00023212"/>
    </source>
</evidence>